<evidence type="ECO:0000313" key="2">
    <source>
        <dbReference type="Proteomes" id="UP000000268"/>
    </source>
</evidence>
<dbReference type="HOGENOM" id="CLU_2127974_0_0_3"/>
<dbReference type="Proteomes" id="UP000000268">
    <property type="component" value="Plasmid pREB1"/>
</dbReference>
<proteinExistence type="predicted"/>
<dbReference type="EMBL" id="CP000838">
    <property type="protein sequence ID" value="ABW31516.1"/>
    <property type="molecule type" value="Genomic_DNA"/>
</dbReference>
<geneLocation type="plasmid" evidence="1 2">
    <name>pREB1</name>
</geneLocation>
<keyword evidence="2" id="KW-1185">Reference proteome</keyword>
<reference evidence="1 2" key="1">
    <citation type="journal article" date="2008" name="Proc. Natl. Acad. Sci. U.S.A.">
        <title>Niche adaptation and genome expansion in the chlorophyll d-producing cyanobacterium Acaryochloris marina.</title>
        <authorList>
            <person name="Swingley W.D."/>
            <person name="Chen M."/>
            <person name="Cheung P.C."/>
            <person name="Conrad A.L."/>
            <person name="Dejesa L.C."/>
            <person name="Hao J."/>
            <person name="Honchak B.M."/>
            <person name="Karbach L.E."/>
            <person name="Kurdoglu A."/>
            <person name="Lahiri S."/>
            <person name="Mastrian S.D."/>
            <person name="Miyashita H."/>
            <person name="Page L."/>
            <person name="Ramakrishna P."/>
            <person name="Satoh S."/>
            <person name="Sattley W.M."/>
            <person name="Shimada Y."/>
            <person name="Taylor H.L."/>
            <person name="Tomo T."/>
            <person name="Tsuchiya T."/>
            <person name="Wang Z.T."/>
            <person name="Raymond J."/>
            <person name="Mimuro M."/>
            <person name="Blankenship R.E."/>
            <person name="Touchman J.W."/>
        </authorList>
    </citation>
    <scope>NUCLEOTIDE SEQUENCE [LARGE SCALE GENOMIC DNA]</scope>
    <source>
        <strain evidence="2">MBIC 11017</strain>
        <plasmid evidence="2">Plasmid pREB1</plasmid>
    </source>
</reference>
<evidence type="ECO:0000313" key="1">
    <source>
        <dbReference type="EMBL" id="ABW31516.1"/>
    </source>
</evidence>
<dbReference type="AlphaFoldDB" id="A8ZK16"/>
<name>A8ZK16_ACAM1</name>
<dbReference type="RefSeq" id="WP_012166519.1">
    <property type="nucleotide sequence ID" value="NC_009926.1"/>
</dbReference>
<accession>A8ZK16</accession>
<dbReference type="KEGG" id="amr:AM1_A0007"/>
<organism evidence="1 2">
    <name type="scientific">Acaryochloris marina (strain MBIC 11017)</name>
    <dbReference type="NCBI Taxonomy" id="329726"/>
    <lineage>
        <taxon>Bacteria</taxon>
        <taxon>Bacillati</taxon>
        <taxon>Cyanobacteriota</taxon>
        <taxon>Cyanophyceae</taxon>
        <taxon>Acaryochloridales</taxon>
        <taxon>Acaryochloridaceae</taxon>
        <taxon>Acaryochloris</taxon>
    </lineage>
</organism>
<gene>
    <name evidence="1" type="ordered locus">AM1_A0007</name>
</gene>
<sequence length="113" mass="12999">MDVQILEVLSIQLKVGDVLELTLVDEEFAPEQMIEIPIACKLVKSDAILLHFHPHELELDLNTVDIHSKKDQRYLTVRSLEIVDTEKGYLATEDESGTARYQVMWKKIANTYD</sequence>
<keyword evidence="1" id="KW-0614">Plasmid</keyword>
<protein>
    <submittedName>
        <fullName evidence="1">Uncharacterized protein</fullName>
    </submittedName>
</protein>